<dbReference type="CDD" id="cd17064">
    <property type="entry name" value="Ubl_TAFs_like"/>
    <property type="match status" value="1"/>
</dbReference>
<dbReference type="EMBL" id="ASHM01001250">
    <property type="protein sequence ID" value="PNY06325.1"/>
    <property type="molecule type" value="Genomic_DNA"/>
</dbReference>
<dbReference type="InterPro" id="IPR040240">
    <property type="entry name" value="TAF1"/>
</dbReference>
<evidence type="ECO:0000259" key="8">
    <source>
        <dbReference type="PROSITE" id="PS50014"/>
    </source>
</evidence>
<evidence type="ECO:0000256" key="3">
    <source>
        <dbReference type="ARBA" id="ARBA00023117"/>
    </source>
</evidence>
<feature type="region of interest" description="Disordered" evidence="7">
    <location>
        <begin position="823"/>
        <end position="846"/>
    </location>
</feature>
<dbReference type="CDD" id="cd04369">
    <property type="entry name" value="Bromodomain"/>
    <property type="match status" value="1"/>
</dbReference>
<accession>A0A2K3NTG7</accession>
<gene>
    <name evidence="10" type="ORF">L195_g002788</name>
</gene>
<evidence type="ECO:0000256" key="2">
    <source>
        <dbReference type="ARBA" id="ARBA00009064"/>
    </source>
</evidence>
<dbReference type="InterPro" id="IPR029071">
    <property type="entry name" value="Ubiquitin-like_domsf"/>
</dbReference>
<name>A0A2K3NTG7_TRIPR</name>
<proteinExistence type="inferred from homology"/>
<evidence type="ECO:0000256" key="4">
    <source>
        <dbReference type="ARBA" id="ARBA00023242"/>
    </source>
</evidence>
<dbReference type="SMART" id="SM00297">
    <property type="entry name" value="BROMO"/>
    <property type="match status" value="1"/>
</dbReference>
<feature type="region of interest" description="Disordered" evidence="7">
    <location>
        <begin position="873"/>
        <end position="902"/>
    </location>
</feature>
<dbReference type="SUPFAM" id="SSF47370">
    <property type="entry name" value="Bromodomain"/>
    <property type="match status" value="1"/>
</dbReference>
<dbReference type="GO" id="GO:0003743">
    <property type="term" value="F:translation initiation factor activity"/>
    <property type="evidence" value="ECO:0007669"/>
    <property type="project" value="UniProtKB-KW"/>
</dbReference>
<feature type="compositionally biased region" description="Basic and acidic residues" evidence="7">
    <location>
        <begin position="758"/>
        <end position="769"/>
    </location>
</feature>
<feature type="coiled-coil region" evidence="6">
    <location>
        <begin position="629"/>
        <end position="663"/>
    </location>
</feature>
<feature type="region of interest" description="Disordered" evidence="7">
    <location>
        <begin position="1013"/>
        <end position="1062"/>
    </location>
</feature>
<dbReference type="AlphaFoldDB" id="A0A2K3NTG7"/>
<evidence type="ECO:0000313" key="11">
    <source>
        <dbReference type="Proteomes" id="UP000236291"/>
    </source>
</evidence>
<sequence length="1208" mass="137465">KDIANFHRPRALWYPHDNEVAVKQQGKLPTQGSMKIIMKSLGGKGCKLHVGAEETLSSVKAKASKKLDFKATETVKIFYLGRELEDHISLVAQNVHPNSLLHLVRTKIHLWPRAQRVPGENKSLRPPGAFKKKSDLSVKDGHVFLMEYCEERPLLLSNVGMGARLCTYYQKSSPDDQSGSLLRNTNSSLGHIISLDPADKSPFLGDLKPGSSQSSLETNMYRAPIFTHKVPPTDYLLVRSSKGKLSLRRIDKVNVVGQQEPLMEVFSPGSKNLQTFMMNRLLVHMFREFQAAEKQHLSPHIRIDDFLPQFPFLSEASFRKRIKEYANLQRGANGQSIYVKKRNIRMLSEDELRKMVTPELVCAFESMQAGLYRLKHLGITETHPNNISSAMSRLPDEAIALAAASHIERELQITPWNLSSNFVACTSQGKENIERMEITGVGDPSGRGLGFSYARAPPKAPVSSAMVKKKVAASRGGSTVTGTDADLRRLSMEAAREVLLKFNVPEEAIANQTRWHRIAMIRKLSSEQAASGVKVDPTTIGKYARGQRMSFLQLQQQTREKCQEIWDRQLQSLSALSGDDNESDSEGNSDLDSFAGDLENLLDAEEFEEGEEGTNDLKRDKGDGVKGLRMRRRTTLAQAEEEIEDEEAEAAELRRLLMDDDEACRKKKKKARVMVDPRRLIPKPQPKFVFDSTEKVKKTTNTSQLDGTNHFKENAITDHREVVIFTPPAENIYLCPQNQLGHMRTNKNCPKYGEDLEAQHESTDMEKPTGKSSSVDPSSQSQHKLPSKKSISKIVTKIAPVESATKIPLKFKCSSTEKSSDIPAIETLQGSDKPVTSDSETAKSAKISKIIIPKKVKSEDTQAESLKHAIVIRPPTDPGRSQVDSHKFPIKIRPPAEIDREQSHKKIVIKRTKDVADLELDSPSGNTVIEHRKTKRIVELTSFEKHRKQETMYSSEGLAKWNAKEDRRWWEEQEKRRNEVRLREDKARRYHKEEMIKEQERLDDLRKYEEDIRREREEEERQKAKKKKKKRKPDLRDDYLDDPRERRYGKRMQERERSGKRRSVVELGKIGGDFMPPTKRRRGGGGEVGLANILESIVDTIVKDRADLSYLFVKPVSKKNAPDYLDIIERPMDLSRIRERVRNMEYKSREDFRHDVWQITFNAHKYNDGRNPGIPPVADMLLEYCDSLLNENDENLTAAEAGIETKDF</sequence>
<organism evidence="10 11">
    <name type="scientific">Trifolium pratense</name>
    <name type="common">Red clover</name>
    <dbReference type="NCBI Taxonomy" id="57577"/>
    <lineage>
        <taxon>Eukaryota</taxon>
        <taxon>Viridiplantae</taxon>
        <taxon>Streptophyta</taxon>
        <taxon>Embryophyta</taxon>
        <taxon>Tracheophyta</taxon>
        <taxon>Spermatophyta</taxon>
        <taxon>Magnoliopsida</taxon>
        <taxon>eudicotyledons</taxon>
        <taxon>Gunneridae</taxon>
        <taxon>Pentapetalae</taxon>
        <taxon>rosids</taxon>
        <taxon>fabids</taxon>
        <taxon>Fabales</taxon>
        <taxon>Fabaceae</taxon>
        <taxon>Papilionoideae</taxon>
        <taxon>50 kb inversion clade</taxon>
        <taxon>NPAAA clade</taxon>
        <taxon>Hologalegina</taxon>
        <taxon>IRL clade</taxon>
        <taxon>Trifolieae</taxon>
        <taxon>Trifolium</taxon>
    </lineage>
</organism>
<dbReference type="InterPro" id="IPR000626">
    <property type="entry name" value="Ubiquitin-like_dom"/>
</dbReference>
<dbReference type="GO" id="GO:0004402">
    <property type="term" value="F:histone acetyltransferase activity"/>
    <property type="evidence" value="ECO:0007669"/>
    <property type="project" value="InterPro"/>
</dbReference>
<dbReference type="PANTHER" id="PTHR13900:SF0">
    <property type="entry name" value="TRANSCRIPTION INITIATION FACTOR TFIID SUBUNIT 1"/>
    <property type="match status" value="1"/>
</dbReference>
<keyword evidence="3 5" id="KW-0103">Bromodomain</keyword>
<protein>
    <submittedName>
        <fullName evidence="10">Transcription initiation factor TFIID subunit 1-a-like protein</fullName>
    </submittedName>
</protein>
<feature type="region of interest" description="Disordered" evidence="7">
    <location>
        <begin position="758"/>
        <end position="791"/>
    </location>
</feature>
<dbReference type="Pfam" id="PF12157">
    <property type="entry name" value="DUF3591"/>
    <property type="match status" value="1"/>
</dbReference>
<dbReference type="PROSITE" id="PS50053">
    <property type="entry name" value="UBIQUITIN_2"/>
    <property type="match status" value="1"/>
</dbReference>
<dbReference type="Gene3D" id="1.20.920.10">
    <property type="entry name" value="Bromodomain-like"/>
    <property type="match status" value="1"/>
</dbReference>
<reference evidence="10 11" key="2">
    <citation type="journal article" date="2017" name="Front. Plant Sci.">
        <title>Gene Classification and Mining of Molecular Markers Useful in Red Clover (Trifolium pratense) Breeding.</title>
        <authorList>
            <person name="Istvanek J."/>
            <person name="Dluhosova J."/>
            <person name="Dluhos P."/>
            <person name="Patkova L."/>
            <person name="Nedelnik J."/>
            <person name="Repkova J."/>
        </authorList>
    </citation>
    <scope>NUCLEOTIDE SEQUENCE [LARGE SCALE GENOMIC DNA]</scope>
    <source>
        <strain evidence="11">cv. Tatra</strain>
        <tissue evidence="10">Young leaves</tissue>
    </source>
</reference>
<feature type="compositionally biased region" description="Basic and acidic residues" evidence="7">
    <location>
        <begin position="1013"/>
        <end position="1022"/>
    </location>
</feature>
<dbReference type="STRING" id="57577.A0A2K3NTG7"/>
<feature type="compositionally biased region" description="Basic residues" evidence="7">
    <location>
        <begin position="1023"/>
        <end position="1033"/>
    </location>
</feature>
<dbReference type="GO" id="GO:0016251">
    <property type="term" value="F:RNA polymerase II general transcription initiation factor activity"/>
    <property type="evidence" value="ECO:0007669"/>
    <property type="project" value="InterPro"/>
</dbReference>
<feature type="non-terminal residue" evidence="10">
    <location>
        <position position="1"/>
    </location>
</feature>
<keyword evidence="4" id="KW-0539">Nucleus</keyword>
<dbReference type="InterPro" id="IPR022591">
    <property type="entry name" value="TAF1_HAT_dom"/>
</dbReference>
<dbReference type="PROSITE" id="PS50014">
    <property type="entry name" value="BROMODOMAIN_2"/>
    <property type="match status" value="1"/>
</dbReference>
<dbReference type="Proteomes" id="UP000236291">
    <property type="component" value="Unassembled WGS sequence"/>
</dbReference>
<evidence type="ECO:0000313" key="10">
    <source>
        <dbReference type="EMBL" id="PNY06325.1"/>
    </source>
</evidence>
<keyword evidence="10" id="KW-0648">Protein biosynthesis</keyword>
<dbReference type="Gene3D" id="3.10.20.90">
    <property type="entry name" value="Phosphatidylinositol 3-kinase Catalytic Subunit, Chain A, domain 1"/>
    <property type="match status" value="1"/>
</dbReference>
<feature type="compositionally biased region" description="Basic and acidic residues" evidence="7">
    <location>
        <begin position="1034"/>
        <end position="1057"/>
    </location>
</feature>
<keyword evidence="6" id="KW-0175">Coiled coil</keyword>
<dbReference type="FunFam" id="3.10.20.90:FF:000223">
    <property type="entry name" value="Transcription initiation factor TFIID subunit 1"/>
    <property type="match status" value="1"/>
</dbReference>
<dbReference type="InterPro" id="IPR001487">
    <property type="entry name" value="Bromodomain"/>
</dbReference>
<dbReference type="PROSITE" id="PS00633">
    <property type="entry name" value="BROMODOMAIN_1"/>
    <property type="match status" value="1"/>
</dbReference>
<feature type="domain" description="Bromo" evidence="8">
    <location>
        <begin position="1104"/>
        <end position="1174"/>
    </location>
</feature>
<dbReference type="Pfam" id="PF00439">
    <property type="entry name" value="Bromodomain"/>
    <property type="match status" value="1"/>
</dbReference>
<evidence type="ECO:0000256" key="1">
    <source>
        <dbReference type="ARBA" id="ARBA00004123"/>
    </source>
</evidence>
<keyword evidence="10" id="KW-0396">Initiation factor</keyword>
<dbReference type="SMART" id="SM00213">
    <property type="entry name" value="UBQ"/>
    <property type="match status" value="1"/>
</dbReference>
<reference evidence="10 11" key="1">
    <citation type="journal article" date="2014" name="Am. J. Bot.">
        <title>Genome assembly and annotation for red clover (Trifolium pratense; Fabaceae).</title>
        <authorList>
            <person name="Istvanek J."/>
            <person name="Jaros M."/>
            <person name="Krenek A."/>
            <person name="Repkova J."/>
        </authorList>
    </citation>
    <scope>NUCLEOTIDE SEQUENCE [LARGE SCALE GENOMIC DNA]</scope>
    <source>
        <strain evidence="11">cv. Tatra</strain>
        <tissue evidence="10">Young leaves</tissue>
    </source>
</reference>
<dbReference type="InterPro" id="IPR036427">
    <property type="entry name" value="Bromodomain-like_sf"/>
</dbReference>
<comment type="caution">
    <text evidence="10">The sequence shown here is derived from an EMBL/GenBank/DDBJ whole genome shotgun (WGS) entry which is preliminary data.</text>
</comment>
<dbReference type="ExpressionAtlas" id="A0A2K3NTG7">
    <property type="expression patterns" value="baseline"/>
</dbReference>
<evidence type="ECO:0000256" key="7">
    <source>
        <dbReference type="SAM" id="MobiDB-lite"/>
    </source>
</evidence>
<feature type="compositionally biased region" description="Low complexity" evidence="7">
    <location>
        <begin position="772"/>
        <end position="781"/>
    </location>
</feature>
<dbReference type="SUPFAM" id="SSF54236">
    <property type="entry name" value="Ubiquitin-like"/>
    <property type="match status" value="1"/>
</dbReference>
<evidence type="ECO:0000256" key="5">
    <source>
        <dbReference type="PROSITE-ProRule" id="PRU00035"/>
    </source>
</evidence>
<dbReference type="GO" id="GO:0005669">
    <property type="term" value="C:transcription factor TFIID complex"/>
    <property type="evidence" value="ECO:0007669"/>
    <property type="project" value="InterPro"/>
</dbReference>
<dbReference type="Pfam" id="PF00240">
    <property type="entry name" value="ubiquitin"/>
    <property type="match status" value="1"/>
</dbReference>
<evidence type="ECO:0000259" key="9">
    <source>
        <dbReference type="PROSITE" id="PS50053"/>
    </source>
</evidence>
<comment type="subcellular location">
    <subcellularLocation>
        <location evidence="1">Nucleus</location>
    </subcellularLocation>
</comment>
<dbReference type="GO" id="GO:0051123">
    <property type="term" value="P:RNA polymerase II preinitiation complex assembly"/>
    <property type="evidence" value="ECO:0007669"/>
    <property type="project" value="TreeGrafter"/>
</dbReference>
<comment type="similarity">
    <text evidence="2">Belongs to the TAF1 family.</text>
</comment>
<dbReference type="InterPro" id="IPR018359">
    <property type="entry name" value="Bromodomain_CS"/>
</dbReference>
<feature type="compositionally biased region" description="Polar residues" evidence="7">
    <location>
        <begin position="828"/>
        <end position="839"/>
    </location>
</feature>
<evidence type="ECO:0000256" key="6">
    <source>
        <dbReference type="SAM" id="Coils"/>
    </source>
</evidence>
<dbReference type="PANTHER" id="PTHR13900">
    <property type="entry name" value="TRANSCRIPTION INITIATION FACTOR TFIID"/>
    <property type="match status" value="1"/>
</dbReference>
<feature type="domain" description="Ubiquitin-like" evidence="9">
    <location>
        <begin position="34"/>
        <end position="104"/>
    </location>
</feature>
<dbReference type="GO" id="GO:0017025">
    <property type="term" value="F:TBP-class protein binding"/>
    <property type="evidence" value="ECO:0007669"/>
    <property type="project" value="InterPro"/>
</dbReference>
<feature type="region of interest" description="Disordered" evidence="7">
    <location>
        <begin position="973"/>
        <end position="996"/>
    </location>
</feature>
<dbReference type="PRINTS" id="PR00503">
    <property type="entry name" value="BROMODOMAIN"/>
</dbReference>